<dbReference type="GO" id="GO:0016787">
    <property type="term" value="F:hydrolase activity"/>
    <property type="evidence" value="ECO:0007669"/>
    <property type="project" value="UniProtKB-KW"/>
</dbReference>
<name>A0A8K0V5F6_9ENTR</name>
<evidence type="ECO:0000313" key="1">
    <source>
        <dbReference type="EMBL" id="MBK4715460.1"/>
    </source>
</evidence>
<proteinExistence type="predicted"/>
<dbReference type="AlphaFoldDB" id="A0A8K0V5F6"/>
<organism evidence="1 2">
    <name type="scientific">Tenebrionibacter intestinalis</name>
    <dbReference type="NCBI Taxonomy" id="2799638"/>
    <lineage>
        <taxon>Bacteria</taxon>
        <taxon>Pseudomonadati</taxon>
        <taxon>Pseudomonadota</taxon>
        <taxon>Gammaproteobacteria</taxon>
        <taxon>Enterobacterales</taxon>
        <taxon>Enterobacteriaceae</taxon>
        <taxon>Tenebrionibacter/Tenebrionicola group</taxon>
        <taxon>Tenebrionibacter</taxon>
    </lineage>
</organism>
<dbReference type="Pfam" id="PF10118">
    <property type="entry name" value="Metal_hydrol"/>
    <property type="match status" value="1"/>
</dbReference>
<comment type="caution">
    <text evidence="1">The sequence shown here is derived from an EMBL/GenBank/DDBJ whole genome shotgun (WGS) entry which is preliminary data.</text>
</comment>
<dbReference type="RefSeq" id="WP_238713686.1">
    <property type="nucleotide sequence ID" value="NZ_JAEPBH010000019.1"/>
</dbReference>
<dbReference type="InterPro" id="IPR016516">
    <property type="entry name" value="UCP07580"/>
</dbReference>
<reference evidence="1" key="1">
    <citation type="submission" date="2021-01" db="EMBL/GenBank/DDBJ databases">
        <title>Intestinitalea alba gen. nov., sp. nov., a novel genus of the family Enterobacteriaceae, isolated from the gut of the plastic-eating mealworm Tenebrio molitor L.</title>
        <authorList>
            <person name="Yang Y."/>
        </authorList>
    </citation>
    <scope>NUCLEOTIDE SEQUENCE</scope>
    <source>
        <strain evidence="1">BIT-L3</strain>
    </source>
</reference>
<gene>
    <name evidence="1" type="ORF">JJB97_08970</name>
</gene>
<protein>
    <submittedName>
        <fullName evidence="1">Metal-dependent hydrolase</fullName>
    </submittedName>
</protein>
<keyword evidence="2" id="KW-1185">Reference proteome</keyword>
<dbReference type="EMBL" id="JAEPBH010000019">
    <property type="protein sequence ID" value="MBK4715460.1"/>
    <property type="molecule type" value="Genomic_DNA"/>
</dbReference>
<accession>A0A8K0V5F6</accession>
<sequence length="308" mass="36342">MHIRKIPENVFSAMNFNDEFNYLWNPQISSSILGLGYSYYFEFIEYFAERINRIYSELILDKDLASDNDIFMKQEWQHALAHKPLNEFIASISPPGKEKYHGNVYDFMYINYKLYYEPILHDILSNDLITLDNISLKRGIKDVAIFESKTCVSSFVFFEQLFDGGNIKRILSLSNNLGILYLLAYHFVEEMEHSYVALDLYEELYHEKLWDISLVESEITNQSIENNQAVQYGLYAAKLLGVNVSVRDIECSSYYKFTVERQKYFINENFHPRLPSVSKIREYYINQWDNIWEPMVLDAINTKVATGR</sequence>
<dbReference type="Proteomes" id="UP000659047">
    <property type="component" value="Unassembled WGS sequence"/>
</dbReference>
<evidence type="ECO:0000313" key="2">
    <source>
        <dbReference type="Proteomes" id="UP000659047"/>
    </source>
</evidence>
<keyword evidence="1" id="KW-0378">Hydrolase</keyword>